<reference evidence="3 4" key="1">
    <citation type="submission" date="2024-09" db="EMBL/GenBank/DDBJ databases">
        <authorList>
            <person name="Sun Q."/>
            <person name="Mori K."/>
        </authorList>
    </citation>
    <scope>NUCLEOTIDE SEQUENCE [LARGE SCALE GENOMIC DNA]</scope>
    <source>
        <strain evidence="3 4">KCTC 23076</strain>
    </source>
</reference>
<proteinExistence type="predicted"/>
<dbReference type="EMBL" id="JBHLTG010000002">
    <property type="protein sequence ID" value="MFC0678383.1"/>
    <property type="molecule type" value="Genomic_DNA"/>
</dbReference>
<evidence type="ECO:0000259" key="2">
    <source>
        <dbReference type="Pfam" id="PF25355"/>
    </source>
</evidence>
<protein>
    <recommendedName>
        <fullName evidence="2">DUF7882 domain-containing protein</fullName>
    </recommendedName>
</protein>
<comment type="caution">
    <text evidence="3">The sequence shown here is derived from an EMBL/GenBank/DDBJ whole genome shotgun (WGS) entry which is preliminary data.</text>
</comment>
<evidence type="ECO:0000313" key="4">
    <source>
        <dbReference type="Proteomes" id="UP001589896"/>
    </source>
</evidence>
<dbReference type="Proteomes" id="UP001589896">
    <property type="component" value="Unassembled WGS sequence"/>
</dbReference>
<feature type="domain" description="DUF7882" evidence="2">
    <location>
        <begin position="1"/>
        <end position="95"/>
    </location>
</feature>
<dbReference type="Pfam" id="PF25355">
    <property type="entry name" value="DUF7882"/>
    <property type="match status" value="1"/>
</dbReference>
<evidence type="ECO:0000256" key="1">
    <source>
        <dbReference type="SAM" id="MobiDB-lite"/>
    </source>
</evidence>
<name>A0ABV6RR15_9GAMM</name>
<evidence type="ECO:0000313" key="3">
    <source>
        <dbReference type="EMBL" id="MFC0678383.1"/>
    </source>
</evidence>
<organism evidence="3 4">
    <name type="scientific">Lysobacter korlensis</name>
    <dbReference type="NCBI Taxonomy" id="553636"/>
    <lineage>
        <taxon>Bacteria</taxon>
        <taxon>Pseudomonadati</taxon>
        <taxon>Pseudomonadota</taxon>
        <taxon>Gammaproteobacteria</taxon>
        <taxon>Lysobacterales</taxon>
        <taxon>Lysobacteraceae</taxon>
        <taxon>Lysobacter</taxon>
    </lineage>
</organism>
<dbReference type="RefSeq" id="WP_386668187.1">
    <property type="nucleotide sequence ID" value="NZ_JBHLTG010000002.1"/>
</dbReference>
<sequence>MGTLFYGAQPIAIRIEDVLLRHLELVITSKLRRGEGLTLSWHDDATPGDGRSTVWINPSTDLHYRFSGSLEAHLDRELLEELSVAAASNGGIRIMSGALAPTPAHSHKAERSPASVDDGDGQPRTISA</sequence>
<dbReference type="InterPro" id="IPR057204">
    <property type="entry name" value="DUF7882"/>
</dbReference>
<keyword evidence="4" id="KW-1185">Reference proteome</keyword>
<accession>A0ABV6RR15</accession>
<feature type="region of interest" description="Disordered" evidence="1">
    <location>
        <begin position="96"/>
        <end position="128"/>
    </location>
</feature>
<gene>
    <name evidence="3" type="ORF">ACFFGH_11080</name>
</gene>